<dbReference type="AlphaFoldDB" id="A0A4R9AGX6"/>
<dbReference type="OrthoDB" id="5147666at2"/>
<evidence type="ECO:0008006" key="4">
    <source>
        <dbReference type="Google" id="ProtNLM"/>
    </source>
</evidence>
<comment type="caution">
    <text evidence="2">The sequence shown here is derived from an EMBL/GenBank/DDBJ whole genome shotgun (WGS) entry which is preliminary data.</text>
</comment>
<dbReference type="Proteomes" id="UP000298170">
    <property type="component" value="Unassembled WGS sequence"/>
</dbReference>
<accession>A0A4R9AGX6</accession>
<gene>
    <name evidence="2" type="ORF">E3T39_06745</name>
</gene>
<organism evidence="2 3">
    <name type="scientific">Cryobacterium suzukii</name>
    <dbReference type="NCBI Taxonomy" id="1259198"/>
    <lineage>
        <taxon>Bacteria</taxon>
        <taxon>Bacillati</taxon>
        <taxon>Actinomycetota</taxon>
        <taxon>Actinomycetes</taxon>
        <taxon>Micrococcales</taxon>
        <taxon>Microbacteriaceae</taxon>
        <taxon>Cryobacterium</taxon>
    </lineage>
</organism>
<dbReference type="RefSeq" id="WP_134513920.1">
    <property type="nucleotide sequence ID" value="NZ_SOHJ01000004.1"/>
</dbReference>
<feature type="signal peptide" evidence="1">
    <location>
        <begin position="1"/>
        <end position="27"/>
    </location>
</feature>
<evidence type="ECO:0000313" key="2">
    <source>
        <dbReference type="EMBL" id="TFD61719.1"/>
    </source>
</evidence>
<protein>
    <recommendedName>
        <fullName evidence="4">WxL domain-containing protein</fullName>
    </recommendedName>
</protein>
<feature type="chain" id="PRO_5020661363" description="WxL domain-containing protein" evidence="1">
    <location>
        <begin position="28"/>
        <end position="179"/>
    </location>
</feature>
<reference evidence="2 3" key="1">
    <citation type="submission" date="2019-03" db="EMBL/GenBank/DDBJ databases">
        <title>Genomics of glacier-inhabiting Cryobacterium strains.</title>
        <authorList>
            <person name="Liu Q."/>
            <person name="Xin Y.-H."/>
        </authorList>
    </citation>
    <scope>NUCLEOTIDE SEQUENCE [LARGE SCALE GENOMIC DNA]</scope>
    <source>
        <strain evidence="2 3">Sr39</strain>
    </source>
</reference>
<evidence type="ECO:0000256" key="1">
    <source>
        <dbReference type="SAM" id="SignalP"/>
    </source>
</evidence>
<dbReference type="EMBL" id="SOHJ01000004">
    <property type="protein sequence ID" value="TFD61719.1"/>
    <property type="molecule type" value="Genomic_DNA"/>
</dbReference>
<sequence length="179" mass="16953">MDLKTRALVAAAGVGILTLGIALPASAASSGTTTATVTVDGGVLAISVPTSAGNLGTRANTVDGGTISGSLGAVKVSDARSAAAGSGWIASVISTAFTPPSGPTIAASYVGYTAGTIGKFGTASYLANDPANLTGVSAAVTASGITGDNAASWNPTINVGIPGGTVAAVYSATITHSVL</sequence>
<evidence type="ECO:0000313" key="3">
    <source>
        <dbReference type="Proteomes" id="UP000298170"/>
    </source>
</evidence>
<name>A0A4R9AGX6_9MICO</name>
<keyword evidence="1" id="KW-0732">Signal</keyword>
<proteinExistence type="predicted"/>
<keyword evidence="3" id="KW-1185">Reference proteome</keyword>